<dbReference type="GO" id="GO:0031683">
    <property type="term" value="F:G-protein beta/gamma-subunit complex binding"/>
    <property type="evidence" value="ECO:0007669"/>
    <property type="project" value="InterPro"/>
</dbReference>
<evidence type="ECO:0000256" key="4">
    <source>
        <dbReference type="ARBA" id="ARBA00022741"/>
    </source>
</evidence>
<dbReference type="GO" id="GO:0005525">
    <property type="term" value="F:GTP binding"/>
    <property type="evidence" value="ECO:0007669"/>
    <property type="project" value="UniProtKB-KW"/>
</dbReference>
<dbReference type="STRING" id="2018661.A0A2A2J7Q8"/>
<dbReference type="InterPro" id="IPR001019">
    <property type="entry name" value="Gprotein_alpha_su"/>
</dbReference>
<accession>A0A2A2J7Q8</accession>
<dbReference type="PROSITE" id="PS51882">
    <property type="entry name" value="G_ALPHA"/>
    <property type="match status" value="1"/>
</dbReference>
<dbReference type="SMART" id="SM00275">
    <property type="entry name" value="G_alpha"/>
    <property type="match status" value="1"/>
</dbReference>
<keyword evidence="6 10" id="KW-0342">GTP-binding</keyword>
<dbReference type="Pfam" id="PF00503">
    <property type="entry name" value="G-alpha"/>
    <property type="match status" value="1"/>
</dbReference>
<evidence type="ECO:0000256" key="6">
    <source>
        <dbReference type="ARBA" id="ARBA00023134"/>
    </source>
</evidence>
<keyword evidence="5 11" id="KW-0460">Magnesium</keyword>
<evidence type="ECO:0000256" key="1">
    <source>
        <dbReference type="ARBA" id="ARBA00011356"/>
    </source>
</evidence>
<dbReference type="OrthoDB" id="5817230at2759"/>
<keyword evidence="7" id="KW-0564">Palmitate</keyword>
<dbReference type="GO" id="GO:0007188">
    <property type="term" value="P:adenylate cyclase-modulating G protein-coupled receptor signaling pathway"/>
    <property type="evidence" value="ECO:0007669"/>
    <property type="project" value="TreeGrafter"/>
</dbReference>
<dbReference type="PANTHER" id="PTHR10218:SF362">
    <property type="entry name" value="G PROTEIN ALPHA O SUBUNIT"/>
    <property type="match status" value="1"/>
</dbReference>
<dbReference type="AlphaFoldDB" id="A0A2A2J7Q8"/>
<dbReference type="SUPFAM" id="SSF47895">
    <property type="entry name" value="Transducin (alpha subunit), insertion domain"/>
    <property type="match status" value="1"/>
</dbReference>
<keyword evidence="13" id="KW-1185">Reference proteome</keyword>
<evidence type="ECO:0000256" key="3">
    <source>
        <dbReference type="ARBA" id="ARBA00022723"/>
    </source>
</evidence>
<sequence>MGLCQSEEEKVGNMKTRQIDKDLKAAHNQDEKTIKLLLLGAGECGKSTVLKQMRILHNKKFTDDEMNQQRKIVYNNTVSAMASLIKIMQSYRMGFSDPTRENDARIVLEVVKSNQESNPFTPELTVALMNLWRDKAVKDVFEQKRLECHLHESSQ</sequence>
<dbReference type="Proteomes" id="UP000218231">
    <property type="component" value="Unassembled WGS sequence"/>
</dbReference>
<evidence type="ECO:0000256" key="7">
    <source>
        <dbReference type="ARBA" id="ARBA00023139"/>
    </source>
</evidence>
<dbReference type="GO" id="GO:0046872">
    <property type="term" value="F:metal ion binding"/>
    <property type="evidence" value="ECO:0007669"/>
    <property type="project" value="UniProtKB-KW"/>
</dbReference>
<dbReference type="InterPro" id="IPR011025">
    <property type="entry name" value="GproteinA_insert"/>
</dbReference>
<comment type="caution">
    <text evidence="12">The sequence shown here is derived from an EMBL/GenBank/DDBJ whole genome shotgun (WGS) entry which is preliminary data.</text>
</comment>
<dbReference type="PANTHER" id="PTHR10218">
    <property type="entry name" value="GTP-BINDING PROTEIN ALPHA SUBUNIT"/>
    <property type="match status" value="1"/>
</dbReference>
<evidence type="ECO:0000313" key="13">
    <source>
        <dbReference type="Proteomes" id="UP000218231"/>
    </source>
</evidence>
<keyword evidence="3 11" id="KW-0479">Metal-binding</keyword>
<name>A0A2A2J7Q8_9BILA</name>
<keyword evidence="8" id="KW-0807">Transducer</keyword>
<proteinExistence type="predicted"/>
<dbReference type="GO" id="GO:0003924">
    <property type="term" value="F:GTPase activity"/>
    <property type="evidence" value="ECO:0007669"/>
    <property type="project" value="InterPro"/>
</dbReference>
<dbReference type="GO" id="GO:0001664">
    <property type="term" value="F:G protein-coupled receptor binding"/>
    <property type="evidence" value="ECO:0007669"/>
    <property type="project" value="TreeGrafter"/>
</dbReference>
<feature type="binding site" evidence="11">
    <location>
        <position position="47"/>
    </location>
    <ligand>
        <name>Mg(2+)</name>
        <dbReference type="ChEBI" id="CHEBI:18420"/>
    </ligand>
</feature>
<dbReference type="InterPro" id="IPR027417">
    <property type="entry name" value="P-loop_NTPase"/>
</dbReference>
<evidence type="ECO:0000256" key="2">
    <source>
        <dbReference type="ARBA" id="ARBA00022707"/>
    </source>
</evidence>
<dbReference type="GO" id="GO:0005737">
    <property type="term" value="C:cytoplasm"/>
    <property type="evidence" value="ECO:0007669"/>
    <property type="project" value="TreeGrafter"/>
</dbReference>
<evidence type="ECO:0000256" key="9">
    <source>
        <dbReference type="ARBA" id="ARBA00023288"/>
    </source>
</evidence>
<dbReference type="EMBL" id="LIAE01010621">
    <property type="protein sequence ID" value="PAV57810.1"/>
    <property type="molecule type" value="Genomic_DNA"/>
</dbReference>
<dbReference type="SUPFAM" id="SSF52540">
    <property type="entry name" value="P-loop containing nucleoside triphosphate hydrolases"/>
    <property type="match status" value="1"/>
</dbReference>
<evidence type="ECO:0000313" key="12">
    <source>
        <dbReference type="EMBL" id="PAV57810.1"/>
    </source>
</evidence>
<reference evidence="12 13" key="1">
    <citation type="journal article" date="2017" name="Curr. Biol.">
        <title>Genome architecture and evolution of a unichromosomal asexual nematode.</title>
        <authorList>
            <person name="Fradin H."/>
            <person name="Zegar C."/>
            <person name="Gutwein M."/>
            <person name="Lucas J."/>
            <person name="Kovtun M."/>
            <person name="Corcoran D."/>
            <person name="Baugh L.R."/>
            <person name="Kiontke K."/>
            <person name="Gunsalus K."/>
            <person name="Fitch D.H."/>
            <person name="Piano F."/>
        </authorList>
    </citation>
    <scope>NUCLEOTIDE SEQUENCE [LARGE SCALE GENOMIC DNA]</scope>
    <source>
        <strain evidence="12">PF1309</strain>
    </source>
</reference>
<dbReference type="Gene3D" id="3.40.50.300">
    <property type="entry name" value="P-loop containing nucleotide triphosphate hydrolases"/>
    <property type="match status" value="1"/>
</dbReference>
<evidence type="ECO:0000256" key="8">
    <source>
        <dbReference type="ARBA" id="ARBA00023224"/>
    </source>
</evidence>
<keyword evidence="4 10" id="KW-0547">Nucleotide-binding</keyword>
<feature type="binding site" evidence="10">
    <location>
        <begin position="43"/>
        <end position="48"/>
    </location>
    <ligand>
        <name>GTP</name>
        <dbReference type="ChEBI" id="CHEBI:37565"/>
    </ligand>
</feature>
<dbReference type="FunFam" id="3.40.50.300:FF:000692">
    <property type="entry name" value="Guanine nucleotide-binding protein subunit alpha"/>
    <property type="match status" value="1"/>
</dbReference>
<protein>
    <recommendedName>
        <fullName evidence="14">G-protein alpha subunit</fullName>
    </recommendedName>
</protein>
<evidence type="ECO:0000256" key="5">
    <source>
        <dbReference type="ARBA" id="ARBA00022842"/>
    </source>
</evidence>
<comment type="subunit">
    <text evidence="1">G proteins are composed of 3 units; alpha, beta and gamma. The alpha chain contains the guanine nucleotide binding site.</text>
</comment>
<keyword evidence="2" id="KW-0519">Myristate</keyword>
<evidence type="ECO:0000256" key="11">
    <source>
        <dbReference type="PIRSR" id="PIRSR601019-2"/>
    </source>
</evidence>
<gene>
    <name evidence="12" type="ORF">WR25_05755</name>
</gene>
<evidence type="ECO:0000256" key="10">
    <source>
        <dbReference type="PIRSR" id="PIRSR601019-1"/>
    </source>
</evidence>
<dbReference type="GO" id="GO:0005834">
    <property type="term" value="C:heterotrimeric G-protein complex"/>
    <property type="evidence" value="ECO:0007669"/>
    <property type="project" value="TreeGrafter"/>
</dbReference>
<keyword evidence="9" id="KW-0449">Lipoprotein</keyword>
<organism evidence="12 13">
    <name type="scientific">Diploscapter pachys</name>
    <dbReference type="NCBI Taxonomy" id="2018661"/>
    <lineage>
        <taxon>Eukaryota</taxon>
        <taxon>Metazoa</taxon>
        <taxon>Ecdysozoa</taxon>
        <taxon>Nematoda</taxon>
        <taxon>Chromadorea</taxon>
        <taxon>Rhabditida</taxon>
        <taxon>Rhabditina</taxon>
        <taxon>Rhabditomorpha</taxon>
        <taxon>Rhabditoidea</taxon>
        <taxon>Rhabditidae</taxon>
        <taxon>Diploscapter</taxon>
    </lineage>
</organism>
<evidence type="ECO:0008006" key="14">
    <source>
        <dbReference type="Google" id="ProtNLM"/>
    </source>
</evidence>